<accession>A0A097IHN5</accession>
<gene>
    <name evidence="4" type="ORF">CDOO_10410</name>
</gene>
<dbReference type="SUPFAM" id="SSF51735">
    <property type="entry name" value="NAD(P)-binding Rossmann-fold domains"/>
    <property type="match status" value="1"/>
</dbReference>
<evidence type="ECO:0000256" key="1">
    <source>
        <dbReference type="ARBA" id="ARBA00023002"/>
    </source>
</evidence>
<dbReference type="Proteomes" id="UP000029914">
    <property type="component" value="Chromosome"/>
</dbReference>
<dbReference type="CDD" id="cd12159">
    <property type="entry name" value="2-Hacid_dh_2"/>
    <property type="match status" value="1"/>
</dbReference>
<dbReference type="GO" id="GO:0051287">
    <property type="term" value="F:NAD binding"/>
    <property type="evidence" value="ECO:0007669"/>
    <property type="project" value="InterPro"/>
</dbReference>
<name>A0A097IHN5_9CORY</name>
<dbReference type="AlphaFoldDB" id="A0A097IHN5"/>
<dbReference type="SUPFAM" id="SSF52283">
    <property type="entry name" value="Formate/glycerate dehydrogenase catalytic domain-like"/>
    <property type="match status" value="1"/>
</dbReference>
<dbReference type="PROSITE" id="PS00671">
    <property type="entry name" value="D_2_HYDROXYACID_DH_3"/>
    <property type="match status" value="1"/>
</dbReference>
<dbReference type="GO" id="GO:0016616">
    <property type="term" value="F:oxidoreductase activity, acting on the CH-OH group of donors, NAD or NADP as acceptor"/>
    <property type="evidence" value="ECO:0007669"/>
    <property type="project" value="UniProtKB-ARBA"/>
</dbReference>
<proteinExistence type="predicted"/>
<keyword evidence="1" id="KW-0560">Oxidoreductase</keyword>
<dbReference type="InterPro" id="IPR036291">
    <property type="entry name" value="NAD(P)-bd_dom_sf"/>
</dbReference>
<dbReference type="InterPro" id="IPR006140">
    <property type="entry name" value="D-isomer_DH_NAD-bd"/>
</dbReference>
<evidence type="ECO:0000259" key="3">
    <source>
        <dbReference type="Pfam" id="PF02826"/>
    </source>
</evidence>
<evidence type="ECO:0000313" key="4">
    <source>
        <dbReference type="EMBL" id="AIT61633.1"/>
    </source>
</evidence>
<dbReference type="STRING" id="558173.CDOO_10410"/>
<organism evidence="4 5">
    <name type="scientific">Corynebacterium doosanense CAU 212 = DSM 45436</name>
    <dbReference type="NCBI Taxonomy" id="558173"/>
    <lineage>
        <taxon>Bacteria</taxon>
        <taxon>Bacillati</taxon>
        <taxon>Actinomycetota</taxon>
        <taxon>Actinomycetes</taxon>
        <taxon>Mycobacteriales</taxon>
        <taxon>Corynebacteriaceae</taxon>
        <taxon>Corynebacterium</taxon>
    </lineage>
</organism>
<dbReference type="RefSeq" id="WP_018020673.1">
    <property type="nucleotide sequence ID" value="NZ_AQUX01000001.1"/>
</dbReference>
<evidence type="ECO:0000313" key="5">
    <source>
        <dbReference type="Proteomes" id="UP000029914"/>
    </source>
</evidence>
<dbReference type="PANTHER" id="PTHR43333:SF1">
    <property type="entry name" value="D-ISOMER SPECIFIC 2-HYDROXYACID DEHYDROGENASE NAD-BINDING DOMAIN-CONTAINING PROTEIN"/>
    <property type="match status" value="1"/>
</dbReference>
<dbReference type="InterPro" id="IPR029753">
    <property type="entry name" value="D-isomer_DH_CS"/>
</dbReference>
<keyword evidence="5" id="KW-1185">Reference proteome</keyword>
<dbReference type="EMBL" id="CP006764">
    <property type="protein sequence ID" value="AIT61633.1"/>
    <property type="molecule type" value="Genomic_DNA"/>
</dbReference>
<protein>
    <recommendedName>
        <fullName evidence="3">D-isomer specific 2-hydroxyacid dehydrogenase NAD-binding domain-containing protein</fullName>
    </recommendedName>
</protein>
<dbReference type="eggNOG" id="COG0111">
    <property type="taxonomic scope" value="Bacteria"/>
</dbReference>
<dbReference type="Gene3D" id="3.40.50.720">
    <property type="entry name" value="NAD(P)-binding Rossmann-like Domain"/>
    <property type="match status" value="2"/>
</dbReference>
<dbReference type="HOGENOM" id="CLU_019796_1_0_11"/>
<dbReference type="Pfam" id="PF02826">
    <property type="entry name" value="2-Hacid_dh_C"/>
    <property type="match status" value="1"/>
</dbReference>
<sequence length="305" mass="33143">MKFTMHPERWDEVIAEVEEAGHTHVPDPADADFLIFNGRPRDFPDPLPEGIRFIQWPFAGVDHLIARGVMTPSVRWANAAGVYARPVAEVALGLIIAQFHHFKATALAGSFAHKEKVEATQQWLFRDKTVALFGAGGIARELIEMLRPFGVRTIAVNRSGHEVAGADETFALDSAGDVWGRTDIVVLSMPLTDQTRGLVDAEKFRLMKDSALLVNVGRGALVDTDDLVQALNDAQIAGAAMDVTDPEPLPEGHPLWAMDNVLISPHIAAPAEVARMLIGEQVIANAAAFERGETMPTEVDVEAGY</sequence>
<evidence type="ECO:0000256" key="2">
    <source>
        <dbReference type="ARBA" id="ARBA00023027"/>
    </source>
</evidence>
<dbReference type="PANTHER" id="PTHR43333">
    <property type="entry name" value="2-HACID_DH_C DOMAIN-CONTAINING PROTEIN"/>
    <property type="match status" value="1"/>
</dbReference>
<feature type="domain" description="D-isomer specific 2-hydroxyacid dehydrogenase NAD-binding" evidence="3">
    <location>
        <begin position="102"/>
        <end position="268"/>
    </location>
</feature>
<dbReference type="OrthoDB" id="4324715at2"/>
<keyword evidence="2" id="KW-0520">NAD</keyword>
<reference evidence="4 5" key="1">
    <citation type="submission" date="2013-09" db="EMBL/GenBank/DDBJ databases">
        <title>Complete genome sequence of Corynebacterium doosanense CAU 212(T) (=DSM 45436(T)), isolated from activated sludge.</title>
        <authorList>
            <person name="Schaffert L."/>
            <person name="Albersmeier A."/>
            <person name="Kalinowski J."/>
            <person name="Ruckert C."/>
        </authorList>
    </citation>
    <scope>NUCLEOTIDE SEQUENCE [LARGE SCALE GENOMIC DNA]</scope>
    <source>
        <strain evidence="4 5">CAU 212</strain>
    </source>
</reference>
<dbReference type="KEGG" id="cdo:CDOO_10410"/>